<evidence type="ECO:0000256" key="11">
    <source>
        <dbReference type="ARBA" id="ARBA00023049"/>
    </source>
</evidence>
<dbReference type="Pfam" id="PF17900">
    <property type="entry name" value="Peptidase_M1_N"/>
    <property type="match status" value="1"/>
</dbReference>
<keyword evidence="11 17" id="KW-0482">Metalloprotease</keyword>
<feature type="signal peptide" evidence="18">
    <location>
        <begin position="1"/>
        <end position="20"/>
    </location>
</feature>
<name>A0A8J2W965_9CRUS</name>
<dbReference type="PANTHER" id="PTHR11533:SF294">
    <property type="entry name" value="THYROTROPIN-RELEASING HORMONE-DEGRADING ECTOENZYME"/>
    <property type="match status" value="1"/>
</dbReference>
<dbReference type="InterPro" id="IPR034016">
    <property type="entry name" value="M1_APN-typ"/>
</dbReference>
<feature type="domain" description="Aminopeptidase N-like N-terminal" evidence="21">
    <location>
        <begin position="42"/>
        <end position="139"/>
    </location>
</feature>
<evidence type="ECO:0000256" key="13">
    <source>
        <dbReference type="ARBA" id="ARBA00023157"/>
    </source>
</evidence>
<dbReference type="InterPro" id="IPR050344">
    <property type="entry name" value="Peptidase_M1_aminopeptidases"/>
</dbReference>
<keyword evidence="5" id="KW-0336">GPI-anchor</keyword>
<evidence type="ECO:0000256" key="6">
    <source>
        <dbReference type="ARBA" id="ARBA00022670"/>
    </source>
</evidence>
<evidence type="ECO:0000256" key="18">
    <source>
        <dbReference type="SAM" id="SignalP"/>
    </source>
</evidence>
<dbReference type="Proteomes" id="UP000789390">
    <property type="component" value="Unassembled WGS sequence"/>
</dbReference>
<dbReference type="GO" id="GO:0005737">
    <property type="term" value="C:cytoplasm"/>
    <property type="evidence" value="ECO:0007669"/>
    <property type="project" value="TreeGrafter"/>
</dbReference>
<evidence type="ECO:0000256" key="9">
    <source>
        <dbReference type="ARBA" id="ARBA00022801"/>
    </source>
</evidence>
<feature type="site" description="Transition state stabilizer" evidence="16">
    <location>
        <position position="332"/>
    </location>
</feature>
<evidence type="ECO:0000259" key="19">
    <source>
        <dbReference type="Pfam" id="PF01433"/>
    </source>
</evidence>
<dbReference type="FunFam" id="2.60.40.1910:FF:000008">
    <property type="entry name" value="Aminopeptidase"/>
    <property type="match status" value="1"/>
</dbReference>
<dbReference type="FunFam" id="1.25.50.20:FF:000001">
    <property type="entry name" value="Aminopeptidase"/>
    <property type="match status" value="1"/>
</dbReference>
<keyword evidence="4" id="KW-1003">Cell membrane</keyword>
<comment type="cofactor">
    <cofactor evidence="15 17">
        <name>Zn(2+)</name>
        <dbReference type="ChEBI" id="CHEBI:29105"/>
    </cofactor>
    <text evidence="15 17">Binds 1 zinc ion per subunit.</text>
</comment>
<dbReference type="InterPro" id="IPR027268">
    <property type="entry name" value="Peptidase_M4/M1_CTD_sf"/>
</dbReference>
<dbReference type="Gene3D" id="1.10.390.10">
    <property type="entry name" value="Neutral Protease Domain 2"/>
    <property type="match status" value="1"/>
</dbReference>
<dbReference type="Pfam" id="PF11838">
    <property type="entry name" value="ERAP1_C"/>
    <property type="match status" value="1"/>
</dbReference>
<dbReference type="EC" id="3.4.11.-" evidence="17"/>
<evidence type="ECO:0000256" key="15">
    <source>
        <dbReference type="PIRSR" id="PIRSR634016-3"/>
    </source>
</evidence>
<dbReference type="InterPro" id="IPR045357">
    <property type="entry name" value="Aminopeptidase_N-like_N"/>
</dbReference>
<evidence type="ECO:0000256" key="2">
    <source>
        <dbReference type="ARBA" id="ARBA00004609"/>
    </source>
</evidence>
<dbReference type="GO" id="GO:0005886">
    <property type="term" value="C:plasma membrane"/>
    <property type="evidence" value="ECO:0007669"/>
    <property type="project" value="UniProtKB-SubCell"/>
</dbReference>
<evidence type="ECO:0000256" key="8">
    <source>
        <dbReference type="ARBA" id="ARBA00022729"/>
    </source>
</evidence>
<proteinExistence type="inferred from homology"/>
<dbReference type="GO" id="GO:0008270">
    <property type="term" value="F:zinc ion binding"/>
    <property type="evidence" value="ECO:0007669"/>
    <property type="project" value="UniProtKB-UniRule"/>
</dbReference>
<evidence type="ECO:0000256" key="16">
    <source>
        <dbReference type="PIRSR" id="PIRSR634016-4"/>
    </source>
</evidence>
<keyword evidence="17" id="KW-0031">Aminopeptidase</keyword>
<feature type="domain" description="ERAP1-like C-terminal" evidence="20">
    <location>
        <begin position="474"/>
        <end position="752"/>
    </location>
</feature>
<dbReference type="GO" id="GO:0043171">
    <property type="term" value="P:peptide catabolic process"/>
    <property type="evidence" value="ECO:0007669"/>
    <property type="project" value="TreeGrafter"/>
</dbReference>
<dbReference type="Gene3D" id="1.25.50.20">
    <property type="match status" value="1"/>
</dbReference>
<comment type="subcellular location">
    <subcellularLocation>
        <location evidence="2">Cell membrane</location>
        <topology evidence="2">Lipid-anchor</topology>
        <topology evidence="2">GPI-anchor</topology>
    </subcellularLocation>
</comment>
<feature type="binding site" evidence="15">
    <location>
        <position position="269"/>
    </location>
    <ligand>
        <name>Zn(2+)</name>
        <dbReference type="ChEBI" id="CHEBI:29105"/>
        <note>catalytic</note>
    </ligand>
</feature>
<evidence type="ECO:0000256" key="4">
    <source>
        <dbReference type="ARBA" id="ARBA00022475"/>
    </source>
</evidence>
<dbReference type="AlphaFoldDB" id="A0A8J2W965"/>
<evidence type="ECO:0000256" key="3">
    <source>
        <dbReference type="ARBA" id="ARBA00010136"/>
    </source>
</evidence>
<feature type="chain" id="PRO_5035251921" description="Aminopeptidase" evidence="18">
    <location>
        <begin position="21"/>
        <end position="790"/>
    </location>
</feature>
<keyword evidence="14" id="KW-0325">Glycoprotein</keyword>
<evidence type="ECO:0000256" key="17">
    <source>
        <dbReference type="RuleBase" id="RU364040"/>
    </source>
</evidence>
<dbReference type="InterPro" id="IPR014782">
    <property type="entry name" value="Peptidase_M1_dom"/>
</dbReference>
<accession>A0A8J2W965</accession>
<keyword evidence="9 17" id="KW-0378">Hydrolase</keyword>
<keyword evidence="5" id="KW-0449">Lipoprotein</keyword>
<keyword evidence="13" id="KW-1015">Disulfide bond</keyword>
<dbReference type="SUPFAM" id="SSF63737">
    <property type="entry name" value="Leukotriene A4 hydrolase N-terminal domain"/>
    <property type="match status" value="1"/>
</dbReference>
<keyword evidence="23" id="KW-1185">Reference proteome</keyword>
<evidence type="ECO:0000313" key="23">
    <source>
        <dbReference type="Proteomes" id="UP000789390"/>
    </source>
</evidence>
<dbReference type="GO" id="GO:0006508">
    <property type="term" value="P:proteolysis"/>
    <property type="evidence" value="ECO:0007669"/>
    <property type="project" value="UniProtKB-KW"/>
</dbReference>
<dbReference type="GO" id="GO:0042277">
    <property type="term" value="F:peptide binding"/>
    <property type="evidence" value="ECO:0007669"/>
    <property type="project" value="TreeGrafter"/>
</dbReference>
<evidence type="ECO:0000313" key="22">
    <source>
        <dbReference type="EMBL" id="CAH0109591.1"/>
    </source>
</evidence>
<keyword evidence="6 17" id="KW-0645">Protease</keyword>
<keyword evidence="10 15" id="KW-0862">Zinc</keyword>
<evidence type="ECO:0000256" key="10">
    <source>
        <dbReference type="ARBA" id="ARBA00022833"/>
    </source>
</evidence>
<evidence type="ECO:0000259" key="20">
    <source>
        <dbReference type="Pfam" id="PF11838"/>
    </source>
</evidence>
<feature type="binding site" evidence="15">
    <location>
        <position position="250"/>
    </location>
    <ligand>
        <name>Zn(2+)</name>
        <dbReference type="ChEBI" id="CHEBI:29105"/>
        <note>catalytic</note>
    </ligand>
</feature>
<organism evidence="22 23">
    <name type="scientific">Daphnia galeata</name>
    <dbReference type="NCBI Taxonomy" id="27404"/>
    <lineage>
        <taxon>Eukaryota</taxon>
        <taxon>Metazoa</taxon>
        <taxon>Ecdysozoa</taxon>
        <taxon>Arthropoda</taxon>
        <taxon>Crustacea</taxon>
        <taxon>Branchiopoda</taxon>
        <taxon>Diplostraca</taxon>
        <taxon>Cladocera</taxon>
        <taxon>Anomopoda</taxon>
        <taxon>Daphniidae</taxon>
        <taxon>Daphnia</taxon>
    </lineage>
</organism>
<comment type="caution">
    <text evidence="22">The sequence shown here is derived from an EMBL/GenBank/DDBJ whole genome shotgun (WGS) entry which is preliminary data.</text>
</comment>
<evidence type="ECO:0000256" key="14">
    <source>
        <dbReference type="ARBA" id="ARBA00023180"/>
    </source>
</evidence>
<gene>
    <name evidence="22" type="ORF">DGAL_LOCUS13072</name>
</gene>
<keyword evidence="8 18" id="KW-0732">Signal</keyword>
<dbReference type="Pfam" id="PF01433">
    <property type="entry name" value="Peptidase_M1"/>
    <property type="match status" value="1"/>
</dbReference>
<dbReference type="InterPro" id="IPR042097">
    <property type="entry name" value="Aminopeptidase_N-like_N_sf"/>
</dbReference>
<reference evidence="22" key="1">
    <citation type="submission" date="2021-11" db="EMBL/GenBank/DDBJ databases">
        <authorList>
            <person name="Schell T."/>
        </authorList>
    </citation>
    <scope>NUCLEOTIDE SEQUENCE</scope>
    <source>
        <strain evidence="22">M5</strain>
    </source>
</reference>
<comment type="similarity">
    <text evidence="3 17">Belongs to the peptidase M1 family.</text>
</comment>
<dbReference type="GO" id="GO:0005615">
    <property type="term" value="C:extracellular space"/>
    <property type="evidence" value="ECO:0007669"/>
    <property type="project" value="TreeGrafter"/>
</dbReference>
<dbReference type="CDD" id="cd09601">
    <property type="entry name" value="M1_APN-Q_like"/>
    <property type="match status" value="1"/>
</dbReference>
<protein>
    <recommendedName>
        <fullName evidence="17">Aminopeptidase</fullName>
        <ecNumber evidence="17">3.4.11.-</ecNumber>
    </recommendedName>
</protein>
<evidence type="ECO:0000256" key="1">
    <source>
        <dbReference type="ARBA" id="ARBA00000098"/>
    </source>
</evidence>
<dbReference type="Gene3D" id="2.60.40.1910">
    <property type="match status" value="1"/>
</dbReference>
<dbReference type="OrthoDB" id="510539at2759"/>
<keyword evidence="12" id="KW-0472">Membrane</keyword>
<sequence>MLVRIAIILTLAIAVIQVTAIQQPRSIPNKYTDWRLPRWVLPRHYKLHLLPFIEEGNFTGQVDILLECMEPTQMIVLHMVDIMIDQDDGLQTNNEFIESRTLQVGKYYKLSIRFVSQLNNKLNGFYRASYTENGIKKIYRIMYGTSSVKLYPCPLTFWHLSSRNSKWNRVELQQHTQFHAWTIRPSSGKHTEYARILGPRVLRFFENYFNISFPLPKLDMFAIPDFAGNRIAARSGKVLEYDKEKIDKAHQWFGNLVTMEFWDDLWLKEGFASYVAYVGLDVVEPSLQMGQQFTVRETQQVFQVDSLMSSHAMSMPVKKRNEINGLFDSIPYSKGPAVIRMFSGFIGQSKFQQGLTFYLNNKKYQSAVNDDLWKAMSNQSIEALELPSDITTIMNSWSLQTGYPIVTVRRNYDLQSAIVTQERFYLLGARNTSDFPLWWIPLTYTSNFNTTFQAWMMGTEDGIELELPSTATEWVIFNVDQIGYYRVNYDETNWKLIIQQLLKDHRAISGLSRSQLIDDSLNIARTGSVPYSIALELSSYLRSESDYAPWFSALTAFNYLDRMLYHTASKDKLREYLKWLILPAYEQIGFEERKSDSHLVIQNRNQMISWACRLGVSECVNNATFLYKMWMSQPENNNWVKSNYKRAVTCAAIANTGDEEWDFALERYLSTDLSSEKEMLLYALSCSNSPQALNTLLEWALDANSGIRRQDSPIVFSSVSANPLGSSMVFEFVLLHWDKMGAKGDLGTATRSVQQALERTRINLEWRKRRFSNCDETIRLLVSRSSAVQY</sequence>
<feature type="domain" description="Peptidase M1 membrane alanine aminopeptidase" evidence="19">
    <location>
        <begin position="249"/>
        <end position="397"/>
    </location>
</feature>
<dbReference type="GO" id="GO:0070006">
    <property type="term" value="F:metalloaminopeptidase activity"/>
    <property type="evidence" value="ECO:0007669"/>
    <property type="project" value="TreeGrafter"/>
</dbReference>
<dbReference type="GO" id="GO:0016285">
    <property type="term" value="F:alanyl aminopeptidase activity"/>
    <property type="evidence" value="ECO:0007669"/>
    <property type="project" value="UniProtKB-EC"/>
</dbReference>
<dbReference type="GO" id="GO:0098552">
    <property type="term" value="C:side of membrane"/>
    <property type="evidence" value="ECO:0007669"/>
    <property type="project" value="UniProtKB-KW"/>
</dbReference>
<evidence type="ECO:0000259" key="21">
    <source>
        <dbReference type="Pfam" id="PF17900"/>
    </source>
</evidence>
<dbReference type="EMBL" id="CAKKLH010000292">
    <property type="protein sequence ID" value="CAH0109591.1"/>
    <property type="molecule type" value="Genomic_DNA"/>
</dbReference>
<comment type="catalytic activity">
    <reaction evidence="1">
        <text>Release of an N-terminal amino acid, Xaa-|-Yaa- from a peptide, amide or arylamide. Xaa is preferably Ala, but may be most amino acids including Pro (slow action). When a terminal hydrophobic residue is followed by a prolyl residue, the two may be released as an intact Xaa-Pro dipeptide.</text>
        <dbReference type="EC" id="3.4.11.2"/>
    </reaction>
</comment>
<dbReference type="InterPro" id="IPR024571">
    <property type="entry name" value="ERAP1-like_C_dom"/>
</dbReference>
<evidence type="ECO:0000256" key="12">
    <source>
        <dbReference type="ARBA" id="ARBA00023136"/>
    </source>
</evidence>
<evidence type="ECO:0000256" key="5">
    <source>
        <dbReference type="ARBA" id="ARBA00022622"/>
    </source>
</evidence>
<dbReference type="PANTHER" id="PTHR11533">
    <property type="entry name" value="PROTEASE M1 ZINC METALLOPROTEASE"/>
    <property type="match status" value="1"/>
</dbReference>
<dbReference type="Gene3D" id="2.60.40.1730">
    <property type="entry name" value="tricorn interacting facor f3 domain"/>
    <property type="match status" value="1"/>
</dbReference>
<keyword evidence="7 15" id="KW-0479">Metal-binding</keyword>
<dbReference type="SUPFAM" id="SSF55486">
    <property type="entry name" value="Metalloproteases ('zincins'), catalytic domain"/>
    <property type="match status" value="1"/>
</dbReference>
<evidence type="ECO:0000256" key="7">
    <source>
        <dbReference type="ARBA" id="ARBA00022723"/>
    </source>
</evidence>